<organism evidence="2">
    <name type="scientific">Leptospirillum ferrooxidans</name>
    <dbReference type="NCBI Taxonomy" id="180"/>
    <lineage>
        <taxon>Bacteria</taxon>
        <taxon>Pseudomonadati</taxon>
        <taxon>Nitrospirota</taxon>
        <taxon>Nitrospiria</taxon>
        <taxon>Nitrospirales</taxon>
        <taxon>Nitrospiraceae</taxon>
        <taxon>Leptospirillum</taxon>
    </lineage>
</organism>
<sequence length="87" mass="9867">MGEHRDDGNRSDKGKKGNKNENQGDEKPGGNLEILPVLILLPQDEEEKSQKEKKGDGSRPLHDRILHRVKDPGDQNRNQGWNDDSEK</sequence>
<name>Q7X1M7_9BACT</name>
<reference evidence="2" key="1">
    <citation type="journal article" date="2003" name="Proc. Natl. Acad. Sci. U.S.A.">
        <title>Gene function analysis in environmental isolates: the nif regulon of the strict iron oxidizing bacterium Leptospirillum ferrooxidans.</title>
        <authorList>
            <person name="Parro V."/>
            <person name="Moreno-Paz M."/>
        </authorList>
    </citation>
    <scope>NUCLEOTIDE SEQUENCE</scope>
</reference>
<evidence type="ECO:0000313" key="2">
    <source>
        <dbReference type="EMBL" id="AAO38273.1"/>
    </source>
</evidence>
<feature type="region of interest" description="Disordered" evidence="1">
    <location>
        <begin position="1"/>
        <end position="87"/>
    </location>
</feature>
<evidence type="ECO:0000256" key="1">
    <source>
        <dbReference type="SAM" id="MobiDB-lite"/>
    </source>
</evidence>
<proteinExistence type="predicted"/>
<accession>Q7X1M7</accession>
<dbReference type="AlphaFoldDB" id="Q7X1M7"/>
<feature type="compositionally biased region" description="Polar residues" evidence="1">
    <location>
        <begin position="75"/>
        <end position="87"/>
    </location>
</feature>
<dbReference type="EMBL" id="AY204360">
    <property type="protein sequence ID" value="AAO38273.1"/>
    <property type="molecule type" value="Genomic_DNA"/>
</dbReference>
<feature type="compositionally biased region" description="Basic and acidic residues" evidence="1">
    <location>
        <begin position="48"/>
        <end position="74"/>
    </location>
</feature>
<protein>
    <submittedName>
        <fullName evidence="2">Lfe109p2</fullName>
    </submittedName>
</protein>
<feature type="compositionally biased region" description="Basic and acidic residues" evidence="1">
    <location>
        <begin position="1"/>
        <end position="28"/>
    </location>
</feature>